<dbReference type="GO" id="GO:0005509">
    <property type="term" value="F:calcium ion binding"/>
    <property type="evidence" value="ECO:0007669"/>
    <property type="project" value="InterPro"/>
</dbReference>
<evidence type="ECO:0000256" key="5">
    <source>
        <dbReference type="ARBA" id="ARBA00049039"/>
    </source>
</evidence>
<dbReference type="InterPro" id="IPR016090">
    <property type="entry name" value="PLA2-like_dom"/>
</dbReference>
<gene>
    <name evidence="11" type="ORF">J0S82_005031</name>
</gene>
<evidence type="ECO:0000256" key="1">
    <source>
        <dbReference type="ARBA" id="ARBA00004613"/>
    </source>
</evidence>
<evidence type="ECO:0000313" key="11">
    <source>
        <dbReference type="EMBL" id="KAG8506635.1"/>
    </source>
</evidence>
<evidence type="ECO:0000256" key="9">
    <source>
        <dbReference type="RuleBase" id="RU361236"/>
    </source>
</evidence>
<dbReference type="PRINTS" id="PR00389">
    <property type="entry name" value="PHPHLIPASEA2"/>
</dbReference>
<feature type="disulfide bond" evidence="7">
    <location>
        <begin position="118"/>
        <end position="129"/>
    </location>
</feature>
<dbReference type="PANTHER" id="PTHR11716:SF10">
    <property type="entry name" value="PHOSPHOLIPASE A2 GROUP V"/>
    <property type="match status" value="1"/>
</dbReference>
<evidence type="ECO:0000313" key="12">
    <source>
        <dbReference type="Proteomes" id="UP000700334"/>
    </source>
</evidence>
<accession>A0A8J5ZXR1</accession>
<evidence type="ECO:0000256" key="7">
    <source>
        <dbReference type="PIRSR" id="PIRSR601211-3"/>
    </source>
</evidence>
<dbReference type="SUPFAM" id="SSF48619">
    <property type="entry name" value="Phospholipase A2, PLA2"/>
    <property type="match status" value="2"/>
</dbReference>
<dbReference type="AlphaFoldDB" id="A0A8J5ZXR1"/>
<dbReference type="GO" id="GO:0005576">
    <property type="term" value="C:extracellular region"/>
    <property type="evidence" value="ECO:0007669"/>
    <property type="project" value="UniProtKB-SubCell"/>
</dbReference>
<comment type="cofactor">
    <cofactor evidence="6">
        <name>Ca(2+)</name>
        <dbReference type="ChEBI" id="CHEBI:29108"/>
    </cofactor>
    <text evidence="6">Binds 1 Ca(2+) ion per subunit.</text>
</comment>
<keyword evidence="3 9" id="KW-0964">Secreted</keyword>
<reference evidence="11" key="1">
    <citation type="journal article" date="2021" name="Evol. Appl.">
        <title>The genome of the Pyrenean desman and the effects of bottlenecks and inbreeding on the genomic landscape of an endangered species.</title>
        <authorList>
            <person name="Escoda L."/>
            <person name="Castresana J."/>
        </authorList>
    </citation>
    <scope>NUCLEOTIDE SEQUENCE</scope>
    <source>
        <strain evidence="11">IBE-C5619</strain>
    </source>
</reference>
<keyword evidence="9" id="KW-0443">Lipid metabolism</keyword>
<feature type="binding site" evidence="6">
    <location>
        <position position="68"/>
    </location>
    <ligand>
        <name>Ca(2+)</name>
        <dbReference type="ChEBI" id="CHEBI:29108"/>
    </ligand>
</feature>
<name>A0A8J5ZXR1_GALPY</name>
<dbReference type="GO" id="GO:0047498">
    <property type="term" value="F:calcium-dependent phospholipase A2 activity"/>
    <property type="evidence" value="ECO:0007669"/>
    <property type="project" value="TreeGrafter"/>
</dbReference>
<dbReference type="GO" id="GO:0005543">
    <property type="term" value="F:phospholipid binding"/>
    <property type="evidence" value="ECO:0007669"/>
    <property type="project" value="TreeGrafter"/>
</dbReference>
<dbReference type="EMBL" id="JAGFMF010012145">
    <property type="protein sequence ID" value="KAG8506635.1"/>
    <property type="molecule type" value="Genomic_DNA"/>
</dbReference>
<feature type="disulfide bond" evidence="7">
    <location>
        <begin position="69"/>
        <end position="85"/>
    </location>
</feature>
<feature type="binding site" evidence="6">
    <location>
        <position position="72"/>
    </location>
    <ligand>
        <name>Ca(2+)</name>
        <dbReference type="ChEBI" id="CHEBI:29108"/>
    </ligand>
</feature>
<dbReference type="GO" id="GO:0042130">
    <property type="term" value="P:negative regulation of T cell proliferation"/>
    <property type="evidence" value="ECO:0007669"/>
    <property type="project" value="TreeGrafter"/>
</dbReference>
<comment type="similarity">
    <text evidence="2 8">Belongs to the phospholipase A2 family.</text>
</comment>
<feature type="domain" description="Phospholipase A2-like central" evidence="10">
    <location>
        <begin position="42"/>
        <end position="223"/>
    </location>
</feature>
<dbReference type="PANTHER" id="PTHR11716">
    <property type="entry name" value="PHOSPHOLIPASE A2 FAMILY MEMBER"/>
    <property type="match status" value="1"/>
</dbReference>
<dbReference type="PROSITE" id="PS00118">
    <property type="entry name" value="PA2_HIS"/>
    <property type="match status" value="1"/>
</dbReference>
<evidence type="ECO:0000259" key="10">
    <source>
        <dbReference type="SMART" id="SM00085"/>
    </source>
</evidence>
<evidence type="ECO:0000256" key="3">
    <source>
        <dbReference type="ARBA" id="ARBA00022525"/>
    </source>
</evidence>
<feature type="binding site" evidence="6">
    <location>
        <position position="70"/>
    </location>
    <ligand>
        <name>Ca(2+)</name>
        <dbReference type="ChEBI" id="CHEBI:29108"/>
    </ligand>
</feature>
<comment type="catalytic activity">
    <reaction evidence="9">
        <text>a 1,2-diacyl-sn-glycero-3-phosphocholine + H2O = a 1-acyl-sn-glycero-3-phosphocholine + a fatty acid + H(+)</text>
        <dbReference type="Rhea" id="RHEA:15801"/>
        <dbReference type="ChEBI" id="CHEBI:15377"/>
        <dbReference type="ChEBI" id="CHEBI:15378"/>
        <dbReference type="ChEBI" id="CHEBI:28868"/>
        <dbReference type="ChEBI" id="CHEBI:57643"/>
        <dbReference type="ChEBI" id="CHEBI:58168"/>
        <dbReference type="EC" id="3.1.1.4"/>
    </reaction>
</comment>
<evidence type="ECO:0000256" key="4">
    <source>
        <dbReference type="ARBA" id="ARBA00023157"/>
    </source>
</evidence>
<dbReference type="Pfam" id="PF00068">
    <property type="entry name" value="Phospholip_A2_1"/>
    <property type="match status" value="1"/>
</dbReference>
<comment type="subcellular location">
    <subcellularLocation>
        <location evidence="1 9">Secreted</location>
    </subcellularLocation>
</comment>
<evidence type="ECO:0000256" key="8">
    <source>
        <dbReference type="RuleBase" id="RU003654"/>
    </source>
</evidence>
<feature type="binding site" evidence="6">
    <location>
        <position position="89"/>
    </location>
    <ligand>
        <name>Ca(2+)</name>
        <dbReference type="ChEBI" id="CHEBI:29108"/>
    </ligand>
</feature>
<dbReference type="SMART" id="SM00085">
    <property type="entry name" value="PA2c"/>
    <property type="match status" value="1"/>
</dbReference>
<dbReference type="GO" id="GO:0006644">
    <property type="term" value="P:phospholipid metabolic process"/>
    <property type="evidence" value="ECO:0007669"/>
    <property type="project" value="InterPro"/>
</dbReference>
<dbReference type="GO" id="GO:0050482">
    <property type="term" value="P:arachidonate secretion"/>
    <property type="evidence" value="ECO:0007669"/>
    <property type="project" value="InterPro"/>
</dbReference>
<comment type="catalytic activity">
    <reaction evidence="5">
        <text>1-hexadecanoyl-2-(9Z,12Z-octadecadienoyl)-sn-glycero-3-phosphoethanolamine + H2O = 1-hexadecanoyl-sn-glycero-3-phosphoethanolamine + (9Z,12Z)-octadecadienoate + H(+)</text>
        <dbReference type="Rhea" id="RHEA:40815"/>
        <dbReference type="ChEBI" id="CHEBI:15377"/>
        <dbReference type="ChEBI" id="CHEBI:15378"/>
        <dbReference type="ChEBI" id="CHEBI:30245"/>
        <dbReference type="ChEBI" id="CHEBI:73004"/>
        <dbReference type="ChEBI" id="CHEBI:73008"/>
    </reaction>
    <physiologicalReaction direction="left-to-right" evidence="5">
        <dbReference type="Rhea" id="RHEA:40816"/>
    </physiologicalReaction>
</comment>
<dbReference type="InterPro" id="IPR001211">
    <property type="entry name" value="PLA2"/>
</dbReference>
<keyword evidence="12" id="KW-1185">Reference proteome</keyword>
<proteinExistence type="inferred from homology"/>
<evidence type="ECO:0000256" key="2">
    <source>
        <dbReference type="ARBA" id="ARBA00007056"/>
    </source>
</evidence>
<keyword evidence="9" id="KW-0378">Hydrolase</keyword>
<dbReference type="OrthoDB" id="5841574at2759"/>
<dbReference type="EC" id="3.1.1.4" evidence="9"/>
<dbReference type="InterPro" id="IPR033113">
    <property type="entry name" value="PLA2_histidine"/>
</dbReference>
<keyword evidence="6" id="KW-0479">Metal-binding</keyword>
<comment type="caution">
    <text evidence="11">The sequence shown here is derived from an EMBL/GenBank/DDBJ whole genome shotgun (WGS) entry which is preliminary data.</text>
</comment>
<sequence length="223" mass="24359">MGISPSSRTKDRVLGKGAGPGRCAGPHWGLGCPPGVPAVPGSLLNLKSMIEKVTGRNALTNYGFYGCYCGWGGRGTPKDATDWCCWQHDHCYGRLEEKDCGIRTQSYKYRFAGGLVTCGKAGLPIRATCRVWVTCGFSNSDEPRSFLEQEADQGPAQLESSLGSASEGVAFPSSFCSLVLFAEPGALCQVQLCTCDRRLSYCLRRNLRSYNPHYRYFPNAFCH</sequence>
<protein>
    <recommendedName>
        <fullName evidence="9">Phospholipase A2</fullName>
        <ecNumber evidence="9">3.1.1.4</ecNumber>
    </recommendedName>
</protein>
<dbReference type="GO" id="GO:0016042">
    <property type="term" value="P:lipid catabolic process"/>
    <property type="evidence" value="ECO:0007669"/>
    <property type="project" value="InterPro"/>
</dbReference>
<dbReference type="Gene3D" id="1.20.90.10">
    <property type="entry name" value="Phospholipase A2 domain"/>
    <property type="match status" value="1"/>
</dbReference>
<keyword evidence="4 7" id="KW-1015">Disulfide bond</keyword>
<keyword evidence="6 9" id="KW-0106">Calcium</keyword>
<evidence type="ECO:0000256" key="6">
    <source>
        <dbReference type="PIRSR" id="PIRSR601211-2"/>
    </source>
</evidence>
<dbReference type="InterPro" id="IPR036444">
    <property type="entry name" value="PLipase_A2_dom_sf"/>
</dbReference>
<dbReference type="CDD" id="cd00125">
    <property type="entry name" value="PLA2c"/>
    <property type="match status" value="1"/>
</dbReference>
<dbReference type="Proteomes" id="UP000700334">
    <property type="component" value="Unassembled WGS sequence"/>
</dbReference>
<organism evidence="11 12">
    <name type="scientific">Galemys pyrenaicus</name>
    <name type="common">Iberian desman</name>
    <name type="synonym">Pyrenean desman</name>
    <dbReference type="NCBI Taxonomy" id="202257"/>
    <lineage>
        <taxon>Eukaryota</taxon>
        <taxon>Metazoa</taxon>
        <taxon>Chordata</taxon>
        <taxon>Craniata</taxon>
        <taxon>Vertebrata</taxon>
        <taxon>Euteleostomi</taxon>
        <taxon>Mammalia</taxon>
        <taxon>Eutheria</taxon>
        <taxon>Laurasiatheria</taxon>
        <taxon>Eulipotyphla</taxon>
        <taxon>Talpidae</taxon>
        <taxon>Galemys</taxon>
    </lineage>
</organism>